<dbReference type="EMBL" id="BSNK01000002">
    <property type="protein sequence ID" value="GLQ24102.1"/>
    <property type="molecule type" value="Genomic_DNA"/>
</dbReference>
<evidence type="ECO:0000256" key="4">
    <source>
        <dbReference type="ARBA" id="ARBA00022993"/>
    </source>
</evidence>
<dbReference type="GO" id="GO:0016301">
    <property type="term" value="F:kinase activity"/>
    <property type="evidence" value="ECO:0007669"/>
    <property type="project" value="UniProtKB-KW"/>
</dbReference>
<evidence type="ECO:0000256" key="6">
    <source>
        <dbReference type="NCBIfam" id="TIGR00152"/>
    </source>
</evidence>
<dbReference type="PANTHER" id="PTHR10695">
    <property type="entry name" value="DEPHOSPHO-COA KINASE-RELATED"/>
    <property type="match status" value="1"/>
</dbReference>
<name>A0ABQ5VAJ7_9PROT</name>
<keyword evidence="3 5" id="KW-0067">ATP-binding</keyword>
<comment type="catalytic activity">
    <reaction evidence="5">
        <text>3'-dephospho-CoA + ATP = ADP + CoA + H(+)</text>
        <dbReference type="Rhea" id="RHEA:18245"/>
        <dbReference type="ChEBI" id="CHEBI:15378"/>
        <dbReference type="ChEBI" id="CHEBI:30616"/>
        <dbReference type="ChEBI" id="CHEBI:57287"/>
        <dbReference type="ChEBI" id="CHEBI:57328"/>
        <dbReference type="ChEBI" id="CHEBI:456216"/>
        <dbReference type="EC" id="2.7.1.24"/>
    </reaction>
</comment>
<accession>A0ABQ5VAJ7</accession>
<keyword evidence="5" id="KW-0808">Transferase</keyword>
<protein>
    <recommendedName>
        <fullName evidence="5 6">Dephospho-CoA kinase</fullName>
        <ecNumber evidence="5 6">2.7.1.24</ecNumber>
    </recommendedName>
    <alternativeName>
        <fullName evidence="5">Dephosphocoenzyme A kinase</fullName>
    </alternativeName>
</protein>
<comment type="subcellular location">
    <subcellularLocation>
        <location evidence="5">Cytoplasm</location>
    </subcellularLocation>
</comment>
<sequence length="197" mass="20919">MKIIGLTGSIGMGKSTTAGMFDALGVPVFDADAAVHTLYAPGGRAVPLIRAVFPDAIGSDGGVDRQILGQHMRSDPLNLDVLTSFIHPWVGEMRADFLEQAEATGAKAVLFDIPLLFETGGNSQVDATIVVTAPASVQRERVLSRPGMTEALFKNLLARQMPDREKRALADYVISTGDGLDSAKADVERVLAEILAD</sequence>
<dbReference type="InterPro" id="IPR001977">
    <property type="entry name" value="Depp_CoAkinase"/>
</dbReference>
<evidence type="ECO:0000313" key="8">
    <source>
        <dbReference type="Proteomes" id="UP001161391"/>
    </source>
</evidence>
<evidence type="ECO:0000256" key="5">
    <source>
        <dbReference type="HAMAP-Rule" id="MF_00376"/>
    </source>
</evidence>
<evidence type="ECO:0000256" key="1">
    <source>
        <dbReference type="ARBA" id="ARBA00009018"/>
    </source>
</evidence>
<dbReference type="RefSeq" id="WP_284390190.1">
    <property type="nucleotide sequence ID" value="NZ_BSNK01000002.1"/>
</dbReference>
<dbReference type="PROSITE" id="PS51219">
    <property type="entry name" value="DPCK"/>
    <property type="match status" value="1"/>
</dbReference>
<reference evidence="7" key="2">
    <citation type="submission" date="2023-01" db="EMBL/GenBank/DDBJ databases">
        <title>Draft genome sequence of Algimonas ampicilliniresistens strain NBRC 108219.</title>
        <authorList>
            <person name="Sun Q."/>
            <person name="Mori K."/>
        </authorList>
    </citation>
    <scope>NUCLEOTIDE SEQUENCE</scope>
    <source>
        <strain evidence="7">NBRC 108219</strain>
    </source>
</reference>
<keyword evidence="2 5" id="KW-0547">Nucleotide-binding</keyword>
<dbReference type="PANTHER" id="PTHR10695:SF46">
    <property type="entry name" value="BIFUNCTIONAL COENZYME A SYNTHASE-RELATED"/>
    <property type="match status" value="1"/>
</dbReference>
<dbReference type="CDD" id="cd02022">
    <property type="entry name" value="DPCK"/>
    <property type="match status" value="1"/>
</dbReference>
<dbReference type="EC" id="2.7.1.24" evidence="5 6"/>
<reference evidence="7" key="1">
    <citation type="journal article" date="2014" name="Int. J. Syst. Evol. Microbiol.">
        <title>Complete genome of a new Firmicutes species belonging to the dominant human colonic microbiota ('Ruminococcus bicirculans') reveals two chromosomes and a selective capacity to utilize plant glucans.</title>
        <authorList>
            <consortium name="NISC Comparative Sequencing Program"/>
            <person name="Wegmann U."/>
            <person name="Louis P."/>
            <person name="Goesmann A."/>
            <person name="Henrissat B."/>
            <person name="Duncan S.H."/>
            <person name="Flint H.J."/>
        </authorList>
    </citation>
    <scope>NUCLEOTIDE SEQUENCE</scope>
    <source>
        <strain evidence="7">NBRC 108219</strain>
    </source>
</reference>
<dbReference type="HAMAP" id="MF_00376">
    <property type="entry name" value="Dephospho_CoA_kinase"/>
    <property type="match status" value="1"/>
</dbReference>
<keyword evidence="8" id="KW-1185">Reference proteome</keyword>
<comment type="similarity">
    <text evidence="1 5">Belongs to the CoaE family.</text>
</comment>
<comment type="function">
    <text evidence="5">Catalyzes the phosphorylation of the 3'-hydroxyl group of dephosphocoenzyme A to form coenzyme A.</text>
</comment>
<dbReference type="Gene3D" id="3.40.50.300">
    <property type="entry name" value="P-loop containing nucleotide triphosphate hydrolases"/>
    <property type="match status" value="1"/>
</dbReference>
<evidence type="ECO:0000313" key="7">
    <source>
        <dbReference type="EMBL" id="GLQ24102.1"/>
    </source>
</evidence>
<dbReference type="SUPFAM" id="SSF52540">
    <property type="entry name" value="P-loop containing nucleoside triphosphate hydrolases"/>
    <property type="match status" value="1"/>
</dbReference>
<dbReference type="InterPro" id="IPR027417">
    <property type="entry name" value="P-loop_NTPase"/>
</dbReference>
<gene>
    <name evidence="5 7" type="primary">coaE</name>
    <name evidence="7" type="ORF">GCM10007853_19760</name>
</gene>
<dbReference type="Pfam" id="PF01121">
    <property type="entry name" value="CoaE"/>
    <property type="match status" value="1"/>
</dbReference>
<feature type="binding site" evidence="5">
    <location>
        <begin position="11"/>
        <end position="16"/>
    </location>
    <ligand>
        <name>ATP</name>
        <dbReference type="ChEBI" id="CHEBI:30616"/>
    </ligand>
</feature>
<evidence type="ECO:0000256" key="3">
    <source>
        <dbReference type="ARBA" id="ARBA00022840"/>
    </source>
</evidence>
<evidence type="ECO:0000256" key="2">
    <source>
        <dbReference type="ARBA" id="ARBA00022741"/>
    </source>
</evidence>
<dbReference type="Proteomes" id="UP001161391">
    <property type="component" value="Unassembled WGS sequence"/>
</dbReference>
<dbReference type="NCBIfam" id="TIGR00152">
    <property type="entry name" value="dephospho-CoA kinase"/>
    <property type="match status" value="1"/>
</dbReference>
<keyword evidence="4 5" id="KW-0173">Coenzyme A biosynthesis</keyword>
<proteinExistence type="inferred from homology"/>
<comment type="caution">
    <text evidence="7">The sequence shown here is derived from an EMBL/GenBank/DDBJ whole genome shotgun (WGS) entry which is preliminary data.</text>
</comment>
<keyword evidence="5" id="KW-0963">Cytoplasm</keyword>
<keyword evidence="5 7" id="KW-0418">Kinase</keyword>
<organism evidence="7 8">
    <name type="scientific">Algimonas ampicilliniresistens</name>
    <dbReference type="NCBI Taxonomy" id="1298735"/>
    <lineage>
        <taxon>Bacteria</taxon>
        <taxon>Pseudomonadati</taxon>
        <taxon>Pseudomonadota</taxon>
        <taxon>Alphaproteobacteria</taxon>
        <taxon>Maricaulales</taxon>
        <taxon>Robiginitomaculaceae</taxon>
        <taxon>Algimonas</taxon>
    </lineage>
</organism>
<comment type="pathway">
    <text evidence="5">Cofactor biosynthesis; coenzyme A biosynthesis; CoA from (R)-pantothenate: step 5/5.</text>
</comment>